<dbReference type="Pfam" id="PF00010">
    <property type="entry name" value="HLH"/>
    <property type="match status" value="1"/>
</dbReference>
<comment type="subcellular location">
    <subcellularLocation>
        <location evidence="1">Nucleus</location>
    </subcellularLocation>
</comment>
<organism evidence="7 8">
    <name type="scientific">Porites evermanni</name>
    <dbReference type="NCBI Taxonomy" id="104178"/>
    <lineage>
        <taxon>Eukaryota</taxon>
        <taxon>Metazoa</taxon>
        <taxon>Cnidaria</taxon>
        <taxon>Anthozoa</taxon>
        <taxon>Hexacorallia</taxon>
        <taxon>Scleractinia</taxon>
        <taxon>Fungiina</taxon>
        <taxon>Poritidae</taxon>
        <taxon>Porites</taxon>
    </lineage>
</organism>
<keyword evidence="8" id="KW-1185">Reference proteome</keyword>
<dbReference type="SMART" id="SM00511">
    <property type="entry name" value="ORANGE"/>
    <property type="match status" value="1"/>
</dbReference>
<dbReference type="Gene3D" id="4.10.280.10">
    <property type="entry name" value="Helix-loop-helix DNA-binding domain"/>
    <property type="match status" value="1"/>
</dbReference>
<gene>
    <name evidence="7" type="ORF">PEVE_00032901</name>
</gene>
<dbReference type="SUPFAM" id="SSF47459">
    <property type="entry name" value="HLH, helix-loop-helix DNA-binding domain"/>
    <property type="match status" value="1"/>
</dbReference>
<keyword evidence="2" id="KW-0805">Transcription regulation</keyword>
<dbReference type="PANTHER" id="PTHR10985">
    <property type="entry name" value="BASIC HELIX-LOOP-HELIX TRANSCRIPTION FACTOR, HES-RELATED"/>
    <property type="match status" value="1"/>
</dbReference>
<evidence type="ECO:0000313" key="7">
    <source>
        <dbReference type="EMBL" id="CAH3027998.1"/>
    </source>
</evidence>
<evidence type="ECO:0000313" key="8">
    <source>
        <dbReference type="Proteomes" id="UP001159427"/>
    </source>
</evidence>
<dbReference type="Pfam" id="PF07527">
    <property type="entry name" value="Hairy_orange"/>
    <property type="match status" value="1"/>
</dbReference>
<dbReference type="SMART" id="SM00353">
    <property type="entry name" value="HLH"/>
    <property type="match status" value="1"/>
</dbReference>
<dbReference type="SUPFAM" id="SSF158457">
    <property type="entry name" value="Orange domain-like"/>
    <property type="match status" value="1"/>
</dbReference>
<evidence type="ECO:0000256" key="1">
    <source>
        <dbReference type="ARBA" id="ARBA00004123"/>
    </source>
</evidence>
<evidence type="ECO:0000256" key="3">
    <source>
        <dbReference type="ARBA" id="ARBA00023163"/>
    </source>
</evidence>
<feature type="domain" description="BHLH" evidence="5">
    <location>
        <begin position="10"/>
        <end position="68"/>
    </location>
</feature>
<dbReference type="InterPro" id="IPR050370">
    <property type="entry name" value="HES_HEY"/>
</dbReference>
<dbReference type="InterPro" id="IPR011598">
    <property type="entry name" value="bHLH_dom"/>
</dbReference>
<evidence type="ECO:0000256" key="4">
    <source>
        <dbReference type="ARBA" id="ARBA00023242"/>
    </source>
</evidence>
<dbReference type="PROSITE" id="PS51054">
    <property type="entry name" value="ORANGE"/>
    <property type="match status" value="1"/>
</dbReference>
<evidence type="ECO:0000256" key="2">
    <source>
        <dbReference type="ARBA" id="ARBA00023015"/>
    </source>
</evidence>
<reference evidence="7 8" key="1">
    <citation type="submission" date="2022-05" db="EMBL/GenBank/DDBJ databases">
        <authorList>
            <consortium name="Genoscope - CEA"/>
            <person name="William W."/>
        </authorList>
    </citation>
    <scope>NUCLEOTIDE SEQUENCE [LARGE SCALE GENOMIC DNA]</scope>
</reference>
<keyword evidence="3" id="KW-0804">Transcription</keyword>
<dbReference type="Proteomes" id="UP001159427">
    <property type="component" value="Unassembled WGS sequence"/>
</dbReference>
<evidence type="ECO:0000259" key="6">
    <source>
        <dbReference type="PROSITE" id="PS51054"/>
    </source>
</evidence>
<accession>A0ABN8MHK0</accession>
<feature type="domain" description="Orange" evidence="6">
    <location>
        <begin position="89"/>
        <end position="122"/>
    </location>
</feature>
<comment type="caution">
    <text evidence="7">The sequence shown here is derived from an EMBL/GenBank/DDBJ whole genome shotgun (WGS) entry which is preliminary data.</text>
</comment>
<proteinExistence type="predicted"/>
<dbReference type="InterPro" id="IPR036638">
    <property type="entry name" value="HLH_DNA-bd_sf"/>
</dbReference>
<dbReference type="CDD" id="cd11410">
    <property type="entry name" value="bHLH_O_HES"/>
    <property type="match status" value="1"/>
</dbReference>
<keyword evidence="4" id="KW-0539">Nucleus</keyword>
<dbReference type="PROSITE" id="PS50888">
    <property type="entry name" value="BHLH"/>
    <property type="match status" value="1"/>
</dbReference>
<dbReference type="InterPro" id="IPR003650">
    <property type="entry name" value="Orange_dom"/>
</dbReference>
<name>A0ABN8MHK0_9CNID</name>
<protein>
    <submittedName>
        <fullName evidence="7">Uncharacterized protein</fullName>
    </submittedName>
</protein>
<dbReference type="EMBL" id="CALNXI010000484">
    <property type="protein sequence ID" value="CAH3027998.1"/>
    <property type="molecule type" value="Genomic_DNA"/>
</dbReference>
<evidence type="ECO:0000259" key="5">
    <source>
        <dbReference type="PROSITE" id="PS50888"/>
    </source>
</evidence>
<sequence>MAERIHLTRRRQASKPLLERQRRARINRSLEELKGLVLSALYRDNDQNFQKMEKAEILELTVNFLKMIREQQVTGYWTNPSDSEFLSSYRAGFNDCATRVCKFMENQPRVDSKLREQILVRLAASCSPVTPESVYCPSPLKTPSIYSFQASDSLSCCGVSSPPPSPPSSAFSPFNPGNGALSAVEAGRTPRGYEAIEKLDRNSMDSASYTRPLWRPWISKSQN</sequence>